<dbReference type="Pfam" id="PF05833">
    <property type="entry name" value="NFACT_N"/>
    <property type="match status" value="1"/>
</dbReference>
<protein>
    <recommendedName>
        <fullName evidence="5">Rqc2 homolog RqcH</fullName>
        <shortName evidence="5">RqcH</shortName>
    </recommendedName>
</protein>
<evidence type="ECO:0000256" key="2">
    <source>
        <dbReference type="ARBA" id="ARBA00022730"/>
    </source>
</evidence>
<dbReference type="PANTHER" id="PTHR15239">
    <property type="entry name" value="NUCLEAR EXPORT MEDIATOR FACTOR NEMF"/>
    <property type="match status" value="1"/>
</dbReference>
<dbReference type="PANTHER" id="PTHR15239:SF6">
    <property type="entry name" value="RIBOSOME QUALITY CONTROL COMPLEX SUBUNIT NEMF"/>
    <property type="match status" value="1"/>
</dbReference>
<evidence type="ECO:0000256" key="1">
    <source>
        <dbReference type="ARBA" id="ARBA00022555"/>
    </source>
</evidence>
<dbReference type="Gene3D" id="1.10.8.50">
    <property type="match status" value="1"/>
</dbReference>
<dbReference type="AlphaFoldDB" id="A0A0P8W7F9"/>
<comment type="subunit">
    <text evidence="5">Associates with stalled 50S ribosomal subunits. Binds to RqcP.</text>
</comment>
<comment type="similarity">
    <text evidence="5">Belongs to the NEMF family.</text>
</comment>
<evidence type="ECO:0000259" key="6">
    <source>
        <dbReference type="Pfam" id="PF05670"/>
    </source>
</evidence>
<dbReference type="STRING" id="36849.OXPF_21540"/>
<keyword evidence="4 5" id="KW-0648">Protein biosynthesis</keyword>
<dbReference type="GO" id="GO:0019843">
    <property type="term" value="F:rRNA binding"/>
    <property type="evidence" value="ECO:0007669"/>
    <property type="project" value="UniProtKB-UniRule"/>
</dbReference>
<accession>A0A0P8W7F9</accession>
<sequence length="586" mass="66757">MPIDGVVVRNIVSELKNKLAGGRVEKITQPEVDEVNIYVRNGGENHRLLLSSSPNYPKVHLTDVNKQSPINAPLFCMVLRKHLSGGRIKDIEQYNLDRIIKIHIESYDELGSLSVKTIICEIMGRHSNIILINDKNQVIDSIKRITPDVSSFRQVLPGIQYKYPPMQDKLEPLMFDRDDFKDRIGNASDTVKISKFISNSINGFSILSSREICHNAQIDDGLSMGSLDEGSKERLINSTAQFINKVVSLSFTPAIYYSGSAVYDFYSFVLEHLKGFKHVENPGISFLIDQFYYDKDRSDRMRQKSSDITKLVNSNLERCHKKLAIQEEKLIECKEKDKWKLYGDLIMANMYTIKKGDSKADVVNFFSEDGSNIEIPLDMTLTPSENAQSYYKKYNKEKTAQVMVEKQKEENLIEIEYLENQLINIENCTEDDEIEEIRAELVSMGYIKKHRKNASKKTKQSKPLHYISSDGTDIYVGKNNMQNDYLTTKLADNNDIWMHTKNIPGSHVIIKTGSKNISDKSIIEAAALAAYFSKAKNSSNVPVDYTERKNVKKPSGSKPGMVIYYTNKTIYVTPDEELINSIKKAE</sequence>
<comment type="caution">
    <text evidence="7">The sequence shown here is derived from an EMBL/GenBank/DDBJ whole genome shotgun (WGS) entry which is preliminary data.</text>
</comment>
<proteinExistence type="inferred from homology"/>
<dbReference type="Pfam" id="PF05670">
    <property type="entry name" value="NFACT-R_1"/>
    <property type="match status" value="1"/>
</dbReference>
<dbReference type="RefSeq" id="WP_054875195.1">
    <property type="nucleotide sequence ID" value="NZ_LKET01000032.1"/>
</dbReference>
<dbReference type="EMBL" id="LKET01000032">
    <property type="protein sequence ID" value="KPU43989.1"/>
    <property type="molecule type" value="Genomic_DNA"/>
</dbReference>
<dbReference type="Gene3D" id="2.30.310.10">
    <property type="entry name" value="ibrinogen binding protein from staphylococcus aureus domain"/>
    <property type="match status" value="1"/>
</dbReference>
<dbReference type="InterPro" id="IPR051608">
    <property type="entry name" value="RQC_Subunit_NEMF"/>
</dbReference>
<evidence type="ECO:0000256" key="3">
    <source>
        <dbReference type="ARBA" id="ARBA00022884"/>
    </source>
</evidence>
<evidence type="ECO:0000256" key="5">
    <source>
        <dbReference type="HAMAP-Rule" id="MF_00844"/>
    </source>
</evidence>
<evidence type="ECO:0000313" key="7">
    <source>
        <dbReference type="EMBL" id="KPU43989.1"/>
    </source>
</evidence>
<dbReference type="OrthoDB" id="9766163at2"/>
<feature type="domain" description="NFACT RNA-binding" evidence="6">
    <location>
        <begin position="463"/>
        <end position="556"/>
    </location>
</feature>
<dbReference type="HAMAP" id="MF_00844_B">
    <property type="entry name" value="RqcH_B"/>
    <property type="match status" value="1"/>
</dbReference>
<gene>
    <name evidence="5" type="primary">rqcH</name>
    <name evidence="7" type="ORF">OXPF_21540</name>
</gene>
<evidence type="ECO:0000313" key="8">
    <source>
        <dbReference type="Proteomes" id="UP000050326"/>
    </source>
</evidence>
<dbReference type="GO" id="GO:0000049">
    <property type="term" value="F:tRNA binding"/>
    <property type="evidence" value="ECO:0007669"/>
    <property type="project" value="UniProtKB-UniRule"/>
</dbReference>
<keyword evidence="3 5" id="KW-0694">RNA-binding</keyword>
<dbReference type="GO" id="GO:1990112">
    <property type="term" value="C:RQC complex"/>
    <property type="evidence" value="ECO:0007669"/>
    <property type="project" value="TreeGrafter"/>
</dbReference>
<reference evidence="7 8" key="1">
    <citation type="submission" date="2015-09" db="EMBL/GenBank/DDBJ databases">
        <title>Genome sequence of Oxobacter pfennigii DSM 3222.</title>
        <authorList>
            <person name="Poehlein A."/>
            <person name="Bengelsdorf F.R."/>
            <person name="Schiel-Bengelsdorf B."/>
            <person name="Duerre P."/>
            <person name="Daniel R."/>
        </authorList>
    </citation>
    <scope>NUCLEOTIDE SEQUENCE [LARGE SCALE GENOMIC DNA]</scope>
    <source>
        <strain evidence="7 8">DSM 3222</strain>
    </source>
</reference>
<dbReference type="GO" id="GO:0072344">
    <property type="term" value="P:rescue of stalled ribosome"/>
    <property type="evidence" value="ECO:0007669"/>
    <property type="project" value="UniProtKB-UniRule"/>
</dbReference>
<dbReference type="GO" id="GO:0043023">
    <property type="term" value="F:ribosomal large subunit binding"/>
    <property type="evidence" value="ECO:0007669"/>
    <property type="project" value="UniProtKB-UniRule"/>
</dbReference>
<name>A0A0P8W7F9_9CLOT</name>
<dbReference type="PATRIC" id="fig|36849.3.peg.2273"/>
<organism evidence="7 8">
    <name type="scientific">Oxobacter pfennigii</name>
    <dbReference type="NCBI Taxonomy" id="36849"/>
    <lineage>
        <taxon>Bacteria</taxon>
        <taxon>Bacillati</taxon>
        <taxon>Bacillota</taxon>
        <taxon>Clostridia</taxon>
        <taxon>Eubacteriales</taxon>
        <taxon>Clostridiaceae</taxon>
        <taxon>Oxobacter</taxon>
    </lineage>
</organism>
<keyword evidence="8" id="KW-1185">Reference proteome</keyword>
<keyword evidence="1 5" id="KW-0820">tRNA-binding</keyword>
<keyword evidence="2 5" id="KW-0699">rRNA-binding</keyword>
<dbReference type="Proteomes" id="UP000050326">
    <property type="component" value="Unassembled WGS sequence"/>
</dbReference>
<evidence type="ECO:0000256" key="4">
    <source>
        <dbReference type="ARBA" id="ARBA00022917"/>
    </source>
</evidence>
<dbReference type="FunFam" id="2.30.310.10:FF:000004">
    <property type="entry name" value="Fibronectin-binding protein A"/>
    <property type="match status" value="1"/>
</dbReference>
<comment type="function">
    <text evidence="5">Key component of the ribosome quality control system (RQC), a ribosome-associated complex that mediates the extraction of incompletely synthesized nascent chains from stalled ribosomes and their subsequent degradation. RqcH recruits Ala-charged tRNA, and with RqcP directs the elongation of stalled nascent chains on 50S ribosomal subunits, leading to non-templated C-terminal alanine extensions (Ala tail). The Ala tail promotes nascent chain degradation. May add between 1 and at least 8 Ala residues. Binds to stalled 50S ribosomal subunits.</text>
</comment>
<dbReference type="InterPro" id="IPR008532">
    <property type="entry name" value="NFACT_RNA-bd"/>
</dbReference>
<dbReference type="InterPro" id="IPR043682">
    <property type="entry name" value="RqcH_bacterial"/>
</dbReference>